<dbReference type="GO" id="GO:0006119">
    <property type="term" value="P:oxidative phosphorylation"/>
    <property type="evidence" value="ECO:0007669"/>
    <property type="project" value="UniProtKB-UniPathway"/>
</dbReference>
<keyword evidence="4 19" id="KW-0813">Transport</keyword>
<evidence type="ECO:0000256" key="9">
    <source>
        <dbReference type="ARBA" id="ARBA00022692"/>
    </source>
</evidence>
<dbReference type="Gene3D" id="6.10.280.130">
    <property type="match status" value="1"/>
</dbReference>
<evidence type="ECO:0000256" key="18">
    <source>
        <dbReference type="ARBA" id="ARBA00023136"/>
    </source>
</evidence>
<dbReference type="InterPro" id="IPR004678">
    <property type="entry name" value="Cyt_c_oxidase_cbb3_su3"/>
</dbReference>
<evidence type="ECO:0000256" key="19">
    <source>
        <dbReference type="PIRNR" id="PIRNR000006"/>
    </source>
</evidence>
<evidence type="ECO:0000256" key="15">
    <source>
        <dbReference type="ARBA" id="ARBA00023002"/>
    </source>
</evidence>
<keyword evidence="7 19" id="KW-0349">Heme</keyword>
<dbReference type="GO" id="GO:0005886">
    <property type="term" value="C:plasma membrane"/>
    <property type="evidence" value="ECO:0007669"/>
    <property type="project" value="UniProtKB-SubCell"/>
</dbReference>
<feature type="binding site" description="covalent" evidence="21">
    <location>
        <position position="143"/>
    </location>
    <ligand>
        <name>heme c</name>
        <dbReference type="ChEBI" id="CHEBI:61717"/>
        <label>1</label>
    </ligand>
</feature>
<gene>
    <name evidence="24" type="ORF">LPB072_13325</name>
    <name evidence="25" type="ORF">LPB72_11945</name>
</gene>
<dbReference type="InterPro" id="IPR008168">
    <property type="entry name" value="Cyt_C_IC"/>
</dbReference>
<dbReference type="GO" id="GO:0020037">
    <property type="term" value="F:heme binding"/>
    <property type="evidence" value="ECO:0007669"/>
    <property type="project" value="InterPro"/>
</dbReference>
<keyword evidence="13 19" id="KW-0249">Electron transport</keyword>
<evidence type="ECO:0000256" key="16">
    <source>
        <dbReference type="ARBA" id="ARBA00023004"/>
    </source>
</evidence>
<keyword evidence="17 19" id="KW-0406">Ion transport</keyword>
<dbReference type="Proteomes" id="UP000185680">
    <property type="component" value="Chromosome"/>
</dbReference>
<evidence type="ECO:0000256" key="1">
    <source>
        <dbReference type="ARBA" id="ARBA00004533"/>
    </source>
</evidence>
<evidence type="ECO:0000256" key="10">
    <source>
        <dbReference type="ARBA" id="ARBA00022723"/>
    </source>
</evidence>
<evidence type="ECO:0000256" key="4">
    <source>
        <dbReference type="ARBA" id="ARBA00022448"/>
    </source>
</evidence>
<comment type="pathway">
    <text evidence="2 19">Energy metabolism; oxidative phosphorylation.</text>
</comment>
<keyword evidence="15 19" id="KW-0560">Oxidoreductase</keyword>
<evidence type="ECO:0000256" key="21">
    <source>
        <dbReference type="PIRSR" id="PIRSR000006-2"/>
    </source>
</evidence>
<dbReference type="GO" id="GO:1902600">
    <property type="term" value="P:proton transmembrane transport"/>
    <property type="evidence" value="ECO:0007669"/>
    <property type="project" value="UniProtKB-KW"/>
</dbReference>
<dbReference type="InterPro" id="IPR038414">
    <property type="entry name" value="CcoP_N_sf"/>
</dbReference>
<evidence type="ECO:0000256" key="2">
    <source>
        <dbReference type="ARBA" id="ARBA00004673"/>
    </source>
</evidence>
<evidence type="ECO:0000256" key="3">
    <source>
        <dbReference type="ARBA" id="ARBA00006113"/>
    </source>
</evidence>
<evidence type="ECO:0000256" key="7">
    <source>
        <dbReference type="ARBA" id="ARBA00022617"/>
    </source>
</evidence>
<evidence type="ECO:0000256" key="17">
    <source>
        <dbReference type="ARBA" id="ARBA00023065"/>
    </source>
</evidence>
<feature type="binding site" description="covalent" evidence="21">
    <location>
        <position position="232"/>
    </location>
    <ligand>
        <name>heme c</name>
        <dbReference type="ChEBI" id="CHEBI:61717"/>
        <label>2</label>
    </ligand>
</feature>
<protein>
    <recommendedName>
        <fullName evidence="19">Cbb3-type cytochrome c oxidase subunit</fullName>
    </recommendedName>
</protein>
<evidence type="ECO:0000256" key="22">
    <source>
        <dbReference type="SAM" id="Phobius"/>
    </source>
</evidence>
<dbReference type="NCBIfam" id="TIGR00782">
    <property type="entry name" value="ccoP"/>
    <property type="match status" value="1"/>
</dbReference>
<comment type="similarity">
    <text evidence="3 19">Belongs to the CcoP / FixP family.</text>
</comment>
<reference evidence="25 26" key="1">
    <citation type="submission" date="2016-02" db="EMBL/GenBank/DDBJ databases">
        <title>Draft genome sequence of Hydrogenophaga sp. LPB0072.</title>
        <authorList>
            <person name="Shin S.-K."/>
            <person name="Yi H."/>
        </authorList>
    </citation>
    <scope>NUCLEOTIDE SEQUENCE [LARGE SCALE GENOMIC DNA]</scope>
    <source>
        <strain evidence="25 26">LPB0072</strain>
    </source>
</reference>
<organism evidence="24 27">
    <name type="scientific">Hydrogenophaga crassostreae</name>
    <dbReference type="NCBI Taxonomy" id="1763535"/>
    <lineage>
        <taxon>Bacteria</taxon>
        <taxon>Pseudomonadati</taxon>
        <taxon>Pseudomonadota</taxon>
        <taxon>Betaproteobacteria</taxon>
        <taxon>Burkholderiales</taxon>
        <taxon>Comamonadaceae</taxon>
        <taxon>Hydrogenophaga</taxon>
    </lineage>
</organism>
<feature type="binding site" description="axial binding residue" evidence="20">
    <location>
        <position position="233"/>
    </location>
    <ligand>
        <name>heme c</name>
        <dbReference type="ChEBI" id="CHEBI:61717"/>
        <label>2</label>
    </ligand>
    <ligandPart>
        <name>Fe</name>
        <dbReference type="ChEBI" id="CHEBI:18248"/>
    </ligandPart>
</feature>
<proteinExistence type="inferred from homology"/>
<dbReference type="KEGG" id="hyl:LPB072_13325"/>
<evidence type="ECO:0000313" key="26">
    <source>
        <dbReference type="Proteomes" id="UP000185657"/>
    </source>
</evidence>
<dbReference type="SUPFAM" id="SSF46626">
    <property type="entry name" value="Cytochrome c"/>
    <property type="match status" value="2"/>
</dbReference>
<sequence>MSDFTSEFWNIYVAGLTILSIIACLVLLWISGTTKVNPAADNTTGHVWDGDLREMNNPLPRWWVYLFVITVIFAFLYGALYPTFGKYKGLLGWTSTGQHAAEVQKVEAAIAPIYAKFDGMSPEQVAGNAQAMAIGERLFMNYCAQCHGSDARGAKSFPNLTDGDWLGGSDHAYIKNTIAQGRTGVMPPMAAAVGGPEDVRNVANYVLSLSGSPHDSVRASQGKVKFAACAACHGQDGKGMQAIGAPNLTDGVWLHGWGEEAIIKAVNNGYNNAMPAQAALLNEAQINVLASYVWGMSNKPAAAN</sequence>
<feature type="binding site" description="axial binding residue" evidence="20">
    <location>
        <position position="186"/>
    </location>
    <ligand>
        <name>heme c</name>
        <dbReference type="ChEBI" id="CHEBI:61717"/>
        <label>2</label>
    </ligand>
    <ligandPart>
        <name>Fe</name>
        <dbReference type="ChEBI" id="CHEBI:18248"/>
    </ligandPart>
</feature>
<evidence type="ECO:0000256" key="13">
    <source>
        <dbReference type="ARBA" id="ARBA00022982"/>
    </source>
</evidence>
<dbReference type="Gene3D" id="1.10.760.10">
    <property type="entry name" value="Cytochrome c-like domain"/>
    <property type="match status" value="2"/>
</dbReference>
<keyword evidence="8 19" id="KW-0679">Respiratory chain</keyword>
<feature type="binding site" description="axial binding residue" evidence="20">
    <location>
        <position position="147"/>
    </location>
    <ligand>
        <name>heme c</name>
        <dbReference type="ChEBI" id="CHEBI:61717"/>
        <label>1</label>
    </ligand>
    <ligandPart>
        <name>Fe</name>
        <dbReference type="ChEBI" id="CHEBI:18248"/>
    </ligandPart>
</feature>
<dbReference type="PROSITE" id="PS51007">
    <property type="entry name" value="CYTC"/>
    <property type="match status" value="2"/>
</dbReference>
<dbReference type="InterPro" id="IPR050597">
    <property type="entry name" value="Cytochrome_c_Oxidase_Subunit"/>
</dbReference>
<feature type="domain" description="Cytochrome c" evidence="23">
    <location>
        <begin position="217"/>
        <end position="297"/>
    </location>
</feature>
<evidence type="ECO:0000256" key="20">
    <source>
        <dbReference type="PIRSR" id="PIRSR000006-1"/>
    </source>
</evidence>
<feature type="binding site" description="axial binding residue" evidence="20">
    <location>
        <position position="274"/>
    </location>
    <ligand>
        <name>heme c</name>
        <dbReference type="ChEBI" id="CHEBI:61717"/>
        <label>1</label>
    </ligand>
    <ligandPart>
        <name>Fe</name>
        <dbReference type="ChEBI" id="CHEBI:18248"/>
    </ligandPart>
</feature>
<keyword evidence="16 19" id="KW-0408">Iron</keyword>
<keyword evidence="26" id="KW-1185">Reference proteome</keyword>
<keyword evidence="11" id="KW-0677">Repeat</keyword>
<evidence type="ECO:0000313" key="25">
    <source>
        <dbReference type="EMBL" id="OAD41979.1"/>
    </source>
</evidence>
<evidence type="ECO:0000256" key="5">
    <source>
        <dbReference type="ARBA" id="ARBA00022475"/>
    </source>
</evidence>
<evidence type="ECO:0000256" key="14">
    <source>
        <dbReference type="ARBA" id="ARBA00022989"/>
    </source>
</evidence>
<reference evidence="24 27" key="2">
    <citation type="submission" date="2016-10" db="EMBL/GenBank/DDBJ databases">
        <title>Hydorgenophaga sp. LPB0072 isolated from gastropod.</title>
        <authorList>
            <person name="Kim E."/>
            <person name="Yi H."/>
        </authorList>
    </citation>
    <scope>NUCLEOTIDE SEQUENCE [LARGE SCALE GENOMIC DNA]</scope>
    <source>
        <strain evidence="24 27">LPB0072</strain>
    </source>
</reference>
<comment type="subunit">
    <text evidence="19">Component of the cbb3-type cytochrome c oxidase.</text>
</comment>
<comment type="cofactor">
    <cofactor evidence="19 21">
        <name>heme c</name>
        <dbReference type="ChEBI" id="CHEBI:61717"/>
    </cofactor>
    <text evidence="19 21">Binds 2 heme C groups per subunit.</text>
</comment>
<dbReference type="GO" id="GO:0016491">
    <property type="term" value="F:oxidoreductase activity"/>
    <property type="evidence" value="ECO:0007669"/>
    <property type="project" value="UniProtKB-KW"/>
</dbReference>
<keyword evidence="12 19" id="KW-0375">Hydrogen ion transport</keyword>
<dbReference type="InterPro" id="IPR032858">
    <property type="entry name" value="CcoP_N"/>
</dbReference>
<dbReference type="STRING" id="1763535.LPB072_13325"/>
<dbReference type="GO" id="GO:0005506">
    <property type="term" value="F:iron ion binding"/>
    <property type="evidence" value="ECO:0007669"/>
    <property type="project" value="InterPro"/>
</dbReference>
<dbReference type="EMBL" id="LVWD01000013">
    <property type="protein sequence ID" value="OAD41979.1"/>
    <property type="molecule type" value="Genomic_DNA"/>
</dbReference>
<evidence type="ECO:0000313" key="27">
    <source>
        <dbReference type="Proteomes" id="UP000185680"/>
    </source>
</evidence>
<evidence type="ECO:0000256" key="8">
    <source>
        <dbReference type="ARBA" id="ARBA00022660"/>
    </source>
</evidence>
<keyword evidence="18 19" id="KW-0472">Membrane</keyword>
<keyword evidence="6 19" id="KW-0997">Cell inner membrane</keyword>
<dbReference type="PANTHER" id="PTHR33751">
    <property type="entry name" value="CBB3-TYPE CYTOCHROME C OXIDASE SUBUNIT FIXP"/>
    <property type="match status" value="1"/>
</dbReference>
<dbReference type="InterPro" id="IPR036909">
    <property type="entry name" value="Cyt_c-like_dom_sf"/>
</dbReference>
<dbReference type="Proteomes" id="UP000185657">
    <property type="component" value="Unassembled WGS sequence"/>
</dbReference>
<evidence type="ECO:0000256" key="6">
    <source>
        <dbReference type="ARBA" id="ARBA00022519"/>
    </source>
</evidence>
<evidence type="ECO:0000256" key="12">
    <source>
        <dbReference type="ARBA" id="ARBA00022781"/>
    </source>
</evidence>
<feature type="transmembrane region" description="Helical" evidence="22">
    <location>
        <begin position="62"/>
        <end position="81"/>
    </location>
</feature>
<dbReference type="Pfam" id="PF14715">
    <property type="entry name" value="FixP_N"/>
    <property type="match status" value="1"/>
</dbReference>
<feature type="transmembrane region" description="Helical" evidence="22">
    <location>
        <begin position="12"/>
        <end position="30"/>
    </location>
</feature>
<keyword evidence="10 19" id="KW-0479">Metal-binding</keyword>
<dbReference type="InterPro" id="IPR009056">
    <property type="entry name" value="Cyt_c-like_dom"/>
</dbReference>
<comment type="function">
    <text evidence="19">C-type cytochrome. Part of the cbb3-type cytochrome c oxidase complex.</text>
</comment>
<feature type="domain" description="Cytochrome c" evidence="23">
    <location>
        <begin position="130"/>
        <end position="210"/>
    </location>
</feature>
<keyword evidence="9 22" id="KW-0812">Transmembrane</keyword>
<dbReference type="OrthoDB" id="9811281at2"/>
<dbReference type="AlphaFoldDB" id="A0A167I0S3"/>
<evidence type="ECO:0000259" key="23">
    <source>
        <dbReference type="PROSITE" id="PS51007"/>
    </source>
</evidence>
<accession>A0A167I0S3</accession>
<dbReference type="UniPathway" id="UPA00705"/>
<evidence type="ECO:0000313" key="24">
    <source>
        <dbReference type="EMBL" id="AOW13683.1"/>
    </source>
</evidence>
<keyword evidence="5 19" id="KW-1003">Cell membrane</keyword>
<dbReference type="GO" id="GO:0009055">
    <property type="term" value="F:electron transfer activity"/>
    <property type="evidence" value="ECO:0007669"/>
    <property type="project" value="InterPro"/>
</dbReference>
<dbReference type="EMBL" id="CP017476">
    <property type="protein sequence ID" value="AOW13683.1"/>
    <property type="molecule type" value="Genomic_DNA"/>
</dbReference>
<name>A0A167I0S3_9BURK</name>
<dbReference type="Pfam" id="PF13442">
    <property type="entry name" value="Cytochrome_CBB3"/>
    <property type="match status" value="2"/>
</dbReference>
<evidence type="ECO:0000256" key="11">
    <source>
        <dbReference type="ARBA" id="ARBA00022737"/>
    </source>
</evidence>
<keyword evidence="14 22" id="KW-1133">Transmembrane helix</keyword>
<feature type="binding site" description="covalent" evidence="21">
    <location>
        <position position="146"/>
    </location>
    <ligand>
        <name>heme c</name>
        <dbReference type="ChEBI" id="CHEBI:61717"/>
        <label>1</label>
    </ligand>
</feature>
<comment type="subcellular location">
    <subcellularLocation>
        <location evidence="1 19">Cell inner membrane</location>
    </subcellularLocation>
</comment>
<feature type="binding site" description="covalent" evidence="21">
    <location>
        <position position="229"/>
    </location>
    <ligand>
        <name>heme c</name>
        <dbReference type="ChEBI" id="CHEBI:61717"/>
        <label>2</label>
    </ligand>
</feature>
<dbReference type="PRINTS" id="PR00605">
    <property type="entry name" value="CYTCHROMECIC"/>
</dbReference>
<dbReference type="PANTHER" id="PTHR33751:SF1">
    <property type="entry name" value="CBB3-TYPE CYTOCHROME C OXIDASE SUBUNIT FIXP"/>
    <property type="match status" value="1"/>
</dbReference>
<dbReference type="PIRSF" id="PIRSF000006">
    <property type="entry name" value="Cbb3-Cox_fixP"/>
    <property type="match status" value="1"/>
</dbReference>
<dbReference type="RefSeq" id="WP_066090624.1">
    <property type="nucleotide sequence ID" value="NZ_CP017476.1"/>
</dbReference>